<feature type="domain" description="Urocanase C-terminal" evidence="1">
    <location>
        <begin position="1"/>
        <end position="41"/>
    </location>
</feature>
<feature type="non-terminal residue" evidence="2">
    <location>
        <position position="1"/>
    </location>
</feature>
<sequence length="58" mass="6104">GLVIVADGTAEADERIRRALHNDPGIGVARHADAGYPESRALLASARFRVPGERSAPP</sequence>
<dbReference type="SUPFAM" id="SSF111326">
    <property type="entry name" value="Urocanase"/>
    <property type="match status" value="1"/>
</dbReference>
<reference evidence="2" key="1">
    <citation type="submission" date="2013-08" db="EMBL/GenBank/DDBJ databases">
        <authorList>
            <person name="Mendez C."/>
            <person name="Richter M."/>
            <person name="Ferrer M."/>
            <person name="Sanchez J."/>
        </authorList>
    </citation>
    <scope>NUCLEOTIDE SEQUENCE</scope>
</reference>
<proteinExistence type="predicted"/>
<name>T1CC24_9ZZZZ</name>
<organism evidence="2">
    <name type="scientific">mine drainage metagenome</name>
    <dbReference type="NCBI Taxonomy" id="410659"/>
    <lineage>
        <taxon>unclassified sequences</taxon>
        <taxon>metagenomes</taxon>
        <taxon>ecological metagenomes</taxon>
    </lineage>
</organism>
<gene>
    <name evidence="2" type="ORF">B1B_06687</name>
</gene>
<dbReference type="Pfam" id="PF17392">
    <property type="entry name" value="Urocanase_C"/>
    <property type="match status" value="1"/>
</dbReference>
<dbReference type="AlphaFoldDB" id="T1CC24"/>
<dbReference type="Gene3D" id="3.40.1770.10">
    <property type="entry name" value="Urocanase superfamily"/>
    <property type="match status" value="1"/>
</dbReference>
<dbReference type="EMBL" id="AUZY01004233">
    <property type="protein sequence ID" value="EQD64170.1"/>
    <property type="molecule type" value="Genomic_DNA"/>
</dbReference>
<dbReference type="InterPro" id="IPR035401">
    <property type="entry name" value="Urocanase_C"/>
</dbReference>
<evidence type="ECO:0000313" key="2">
    <source>
        <dbReference type="EMBL" id="EQD64170.1"/>
    </source>
</evidence>
<protein>
    <submittedName>
        <fullName evidence="2">Urocanase</fullName>
    </submittedName>
</protein>
<comment type="caution">
    <text evidence="2">The sequence shown here is derived from an EMBL/GenBank/DDBJ whole genome shotgun (WGS) entry which is preliminary data.</text>
</comment>
<dbReference type="InterPro" id="IPR036190">
    <property type="entry name" value="Urocanase_sf"/>
</dbReference>
<reference evidence="2" key="2">
    <citation type="journal article" date="2014" name="ISME J.">
        <title>Microbial stratification in low pH oxic and suboxic macroscopic growths along an acid mine drainage.</title>
        <authorList>
            <person name="Mendez-Garcia C."/>
            <person name="Mesa V."/>
            <person name="Sprenger R.R."/>
            <person name="Richter M."/>
            <person name="Diez M.S."/>
            <person name="Solano J."/>
            <person name="Bargiela R."/>
            <person name="Golyshina O.V."/>
            <person name="Manteca A."/>
            <person name="Ramos J.L."/>
            <person name="Gallego J.R."/>
            <person name="Llorente I."/>
            <person name="Martins Dos Santos V.A."/>
            <person name="Jensen O.N."/>
            <person name="Pelaez A.I."/>
            <person name="Sanchez J."/>
            <person name="Ferrer M."/>
        </authorList>
    </citation>
    <scope>NUCLEOTIDE SEQUENCE</scope>
</reference>
<evidence type="ECO:0000259" key="1">
    <source>
        <dbReference type="Pfam" id="PF17392"/>
    </source>
</evidence>
<accession>T1CC24</accession>